<evidence type="ECO:0000313" key="1">
    <source>
        <dbReference type="EMBL" id="EJF36440.1"/>
    </source>
</evidence>
<reference evidence="1 2" key="1">
    <citation type="submission" date="2012-05" db="EMBL/GenBank/DDBJ databases">
        <authorList>
            <person name="Harkins D.M."/>
            <person name="Madupu R."/>
            <person name="Durkin A.S."/>
            <person name="Torralba M."/>
            <person name="Methe B."/>
            <person name="Sutton G.G."/>
            <person name="Nelson K.E."/>
        </authorList>
    </citation>
    <scope>NUCLEOTIDE SEQUENCE [LARGE SCALE GENOMIC DNA]</scope>
    <source>
        <strain evidence="1 2">F0490</strain>
    </source>
</reference>
<name>J1GTT7_9ACTO</name>
<dbReference type="AlphaFoldDB" id="J1GTT7"/>
<gene>
    <name evidence="1" type="ORF">HMPREF1317_1589</name>
</gene>
<proteinExistence type="predicted"/>
<dbReference type="EMBL" id="AKFS01000293">
    <property type="protein sequence ID" value="EJF36440.1"/>
    <property type="molecule type" value="Genomic_DNA"/>
</dbReference>
<dbReference type="PATRIC" id="fig|1125717.3.peg.1793"/>
<accession>J1GTT7</accession>
<organism evidence="1 2">
    <name type="scientific">Schaalia georgiae F0490</name>
    <dbReference type="NCBI Taxonomy" id="1125717"/>
    <lineage>
        <taxon>Bacteria</taxon>
        <taxon>Bacillati</taxon>
        <taxon>Actinomycetota</taxon>
        <taxon>Actinomycetes</taxon>
        <taxon>Actinomycetales</taxon>
        <taxon>Actinomycetaceae</taxon>
        <taxon>Schaalia</taxon>
    </lineage>
</organism>
<evidence type="ECO:0000313" key="2">
    <source>
        <dbReference type="Proteomes" id="UP000004578"/>
    </source>
</evidence>
<comment type="caution">
    <text evidence="1">The sequence shown here is derived from an EMBL/GenBank/DDBJ whole genome shotgun (WGS) entry which is preliminary data.</text>
</comment>
<keyword evidence="2" id="KW-1185">Reference proteome</keyword>
<sequence length="39" mass="4371">MAGSVHAALIRLRSSCSPERPAFLGALPWLPPYYPRLYL</sequence>
<dbReference type="Proteomes" id="UP000004578">
    <property type="component" value="Unassembled WGS sequence"/>
</dbReference>
<protein>
    <submittedName>
        <fullName evidence="1">Uncharacterized protein</fullName>
    </submittedName>
</protein>